<dbReference type="PANTHER" id="PTHR48051:SF1">
    <property type="entry name" value="RAS SUPPRESSOR PROTEIN 1"/>
    <property type="match status" value="1"/>
</dbReference>
<dbReference type="Gene3D" id="3.80.10.10">
    <property type="entry name" value="Ribonuclease Inhibitor"/>
    <property type="match status" value="1"/>
</dbReference>
<keyword evidence="5" id="KW-1185">Reference proteome</keyword>
<dbReference type="SUPFAM" id="SSF52058">
    <property type="entry name" value="L domain-like"/>
    <property type="match status" value="1"/>
</dbReference>
<dbReference type="PRINTS" id="PR00019">
    <property type="entry name" value="LEURICHRPT"/>
</dbReference>
<evidence type="ECO:0000313" key="5">
    <source>
        <dbReference type="Proteomes" id="UP001168821"/>
    </source>
</evidence>
<evidence type="ECO:0000256" key="2">
    <source>
        <dbReference type="ARBA" id="ARBA00022737"/>
    </source>
</evidence>
<accession>A0AA38MRB2</accession>
<feature type="compositionally biased region" description="Basic and acidic residues" evidence="3">
    <location>
        <begin position="1"/>
        <end position="10"/>
    </location>
</feature>
<dbReference type="SMART" id="SM00369">
    <property type="entry name" value="LRR_TYP"/>
    <property type="match status" value="3"/>
</dbReference>
<keyword evidence="2" id="KW-0677">Repeat</keyword>
<sequence length="170" mass="19463">MPRNSKDSKYENNGSNRRTHTYMSAEDQAAGKKSFWTELEITGTIRNLSSNLFQMTHLTALYLKNNSLQRLPPDICQLVNLRNLDLSSNKLRSLPAELGELIQLRELQLSHNQLRILPYELGKLFNLMVLGLIGNPLSKDIMNIYAEPNGTQKLLTFMLDNLQGRIFMLI</sequence>
<evidence type="ECO:0000256" key="1">
    <source>
        <dbReference type="ARBA" id="ARBA00022614"/>
    </source>
</evidence>
<organism evidence="4 5">
    <name type="scientific">Zophobas morio</name>
    <dbReference type="NCBI Taxonomy" id="2755281"/>
    <lineage>
        <taxon>Eukaryota</taxon>
        <taxon>Metazoa</taxon>
        <taxon>Ecdysozoa</taxon>
        <taxon>Arthropoda</taxon>
        <taxon>Hexapoda</taxon>
        <taxon>Insecta</taxon>
        <taxon>Pterygota</taxon>
        <taxon>Neoptera</taxon>
        <taxon>Endopterygota</taxon>
        <taxon>Coleoptera</taxon>
        <taxon>Polyphaga</taxon>
        <taxon>Cucujiformia</taxon>
        <taxon>Tenebrionidae</taxon>
        <taxon>Zophobas</taxon>
    </lineage>
</organism>
<dbReference type="FunFam" id="3.80.10.10:FF:000343">
    <property type="entry name" value="CCR4-NOT transcription complex subunit"/>
    <property type="match status" value="1"/>
</dbReference>
<evidence type="ECO:0000313" key="4">
    <source>
        <dbReference type="EMBL" id="KAJ3664659.1"/>
    </source>
</evidence>
<evidence type="ECO:0000256" key="3">
    <source>
        <dbReference type="SAM" id="MobiDB-lite"/>
    </source>
</evidence>
<feature type="region of interest" description="Disordered" evidence="3">
    <location>
        <begin position="1"/>
        <end position="26"/>
    </location>
</feature>
<dbReference type="GO" id="GO:0005737">
    <property type="term" value="C:cytoplasm"/>
    <property type="evidence" value="ECO:0007669"/>
    <property type="project" value="TreeGrafter"/>
</dbReference>
<dbReference type="InterPro" id="IPR003591">
    <property type="entry name" value="Leu-rich_rpt_typical-subtyp"/>
</dbReference>
<dbReference type="Proteomes" id="UP001168821">
    <property type="component" value="Unassembled WGS sequence"/>
</dbReference>
<keyword evidence="1" id="KW-0433">Leucine-rich repeat</keyword>
<dbReference type="Pfam" id="PF13855">
    <property type="entry name" value="LRR_8"/>
    <property type="match status" value="1"/>
</dbReference>
<protein>
    <recommendedName>
        <fullName evidence="6">CCR4-NOT transcription complex subunit 6-like</fullName>
    </recommendedName>
</protein>
<dbReference type="AlphaFoldDB" id="A0AA38MRB2"/>
<dbReference type="EMBL" id="JALNTZ010000001">
    <property type="protein sequence ID" value="KAJ3664659.1"/>
    <property type="molecule type" value="Genomic_DNA"/>
</dbReference>
<name>A0AA38MRB2_9CUCU</name>
<comment type="caution">
    <text evidence="4">The sequence shown here is derived from an EMBL/GenBank/DDBJ whole genome shotgun (WGS) entry which is preliminary data.</text>
</comment>
<reference evidence="4" key="1">
    <citation type="journal article" date="2023" name="G3 (Bethesda)">
        <title>Whole genome assemblies of Zophobas morio and Tenebrio molitor.</title>
        <authorList>
            <person name="Kaur S."/>
            <person name="Stinson S.A."/>
            <person name="diCenzo G.C."/>
        </authorList>
    </citation>
    <scope>NUCLEOTIDE SEQUENCE</scope>
    <source>
        <strain evidence="4">QUZm001</strain>
    </source>
</reference>
<dbReference type="Pfam" id="PF00560">
    <property type="entry name" value="LRR_1"/>
    <property type="match status" value="1"/>
</dbReference>
<gene>
    <name evidence="4" type="ORF">Zmor_000210</name>
</gene>
<dbReference type="InterPro" id="IPR032675">
    <property type="entry name" value="LRR_dom_sf"/>
</dbReference>
<dbReference type="PANTHER" id="PTHR48051">
    <property type="match status" value="1"/>
</dbReference>
<dbReference type="InterPro" id="IPR050216">
    <property type="entry name" value="LRR_domain-containing"/>
</dbReference>
<proteinExistence type="predicted"/>
<dbReference type="PROSITE" id="PS51450">
    <property type="entry name" value="LRR"/>
    <property type="match status" value="1"/>
</dbReference>
<dbReference type="InterPro" id="IPR001611">
    <property type="entry name" value="Leu-rich_rpt"/>
</dbReference>
<evidence type="ECO:0008006" key="6">
    <source>
        <dbReference type="Google" id="ProtNLM"/>
    </source>
</evidence>